<feature type="chain" id="PRO_5043776806" description="Purine nucleoside permease" evidence="2">
    <location>
        <begin position="21"/>
        <end position="389"/>
    </location>
</feature>
<dbReference type="InterPro" id="IPR035994">
    <property type="entry name" value="Nucleoside_phosphorylase_sf"/>
</dbReference>
<comment type="caution">
    <text evidence="3">The sequence shown here is derived from an EMBL/GenBank/DDBJ whole genome shotgun (WGS) entry which is preliminary data.</text>
</comment>
<dbReference type="Gene3D" id="3.40.50.1580">
    <property type="entry name" value="Nucleoside phosphorylase domain"/>
    <property type="match status" value="1"/>
</dbReference>
<sequence length="389" mass="42471">MVKYSCLCLAAGLLAILSEAKPQVYPRRASPIAIPGNVPIVYGRSDGCKSPVTPKVLILATYFDEANIWPAGMPEIYNLNVTVKGLMPNYPVVHCTAANGVCLMVTGQCVINSATTMLAMAHSDLFDLRKSYVMVAGIAGGNPEYTSTGSVTFARYAAQGDIQFELASVPPDWQGTSGYFPLGTTGPNQYPTFIYGTEVYEVNQALRHRAATMAKKAKLNDTAVSQEYRTRYTQPAARKSPGVQECDTLTTNVFWSGAGIGETMGIYYTAMTNGTGIYCSTEGEDSGWLAGLFRATVVDRADFKRAIIMRSISNYDRAPPGISDYDNLFRFQQGVGSYAIALQNLYLAGKEVVDDIVKNWESTFEKGFATKNYIGDIYNTFDEKNIDYG</sequence>
<dbReference type="PANTHER" id="PTHR38643">
    <property type="entry name" value="PURINE NUCLEOSIDE PERMEASE C285.05-RELATED"/>
    <property type="match status" value="1"/>
</dbReference>
<comment type="function">
    <text evidence="1">Nucleoside permease that transports adenosine and guanosine.</text>
</comment>
<keyword evidence="4" id="KW-1185">Reference proteome</keyword>
<organism evidence="3 4">
    <name type="scientific">Orbilia ellipsospora</name>
    <dbReference type="NCBI Taxonomy" id="2528407"/>
    <lineage>
        <taxon>Eukaryota</taxon>
        <taxon>Fungi</taxon>
        <taxon>Dikarya</taxon>
        <taxon>Ascomycota</taxon>
        <taxon>Pezizomycotina</taxon>
        <taxon>Orbiliomycetes</taxon>
        <taxon>Orbiliales</taxon>
        <taxon>Orbiliaceae</taxon>
        <taxon>Orbilia</taxon>
    </lineage>
</organism>
<feature type="signal peptide" evidence="2">
    <location>
        <begin position="1"/>
        <end position="20"/>
    </location>
</feature>
<dbReference type="Proteomes" id="UP001365542">
    <property type="component" value="Unassembled WGS sequence"/>
</dbReference>
<dbReference type="GO" id="GO:0005783">
    <property type="term" value="C:endoplasmic reticulum"/>
    <property type="evidence" value="ECO:0007669"/>
    <property type="project" value="TreeGrafter"/>
</dbReference>
<dbReference type="GO" id="GO:0003824">
    <property type="term" value="F:catalytic activity"/>
    <property type="evidence" value="ECO:0007669"/>
    <property type="project" value="InterPro"/>
</dbReference>
<dbReference type="InterPro" id="IPR009486">
    <property type="entry name" value="Pur_nuclsid_perm"/>
</dbReference>
<name>A0AAV9XRH1_9PEZI</name>
<keyword evidence="2" id="KW-0732">Signal</keyword>
<dbReference type="AlphaFoldDB" id="A0AAV9XRH1"/>
<dbReference type="GO" id="GO:0055085">
    <property type="term" value="P:transmembrane transport"/>
    <property type="evidence" value="ECO:0007669"/>
    <property type="project" value="InterPro"/>
</dbReference>
<keyword evidence="1" id="KW-0813">Transport</keyword>
<dbReference type="Pfam" id="PF06516">
    <property type="entry name" value="NUP"/>
    <property type="match status" value="1"/>
</dbReference>
<accession>A0AAV9XRH1</accession>
<evidence type="ECO:0008006" key="5">
    <source>
        <dbReference type="Google" id="ProtNLM"/>
    </source>
</evidence>
<dbReference type="PANTHER" id="PTHR38643:SF1">
    <property type="entry name" value="PURINE NUCLEOSIDE PERMEASE C285.05-RELATED"/>
    <property type="match status" value="1"/>
</dbReference>
<protein>
    <recommendedName>
        <fullName evidence="5">Purine nucleoside permease</fullName>
    </recommendedName>
</protein>
<proteinExistence type="inferred from homology"/>
<evidence type="ECO:0000256" key="1">
    <source>
        <dbReference type="PIRNR" id="PIRNR013171"/>
    </source>
</evidence>
<reference evidence="3 4" key="1">
    <citation type="submission" date="2019-10" db="EMBL/GenBank/DDBJ databases">
        <authorList>
            <person name="Palmer J.M."/>
        </authorList>
    </citation>
    <scope>NUCLEOTIDE SEQUENCE [LARGE SCALE GENOMIC DNA]</scope>
    <source>
        <strain evidence="3 4">TWF694</strain>
    </source>
</reference>
<gene>
    <name evidence="3" type="ORF">TWF694_001406</name>
</gene>
<comment type="similarity">
    <text evidence="1">Belongs to the NUP family.</text>
</comment>
<evidence type="ECO:0000256" key="2">
    <source>
        <dbReference type="SAM" id="SignalP"/>
    </source>
</evidence>
<dbReference type="EMBL" id="JAVHJO010000001">
    <property type="protein sequence ID" value="KAK6544720.1"/>
    <property type="molecule type" value="Genomic_DNA"/>
</dbReference>
<dbReference type="GO" id="GO:0009116">
    <property type="term" value="P:nucleoside metabolic process"/>
    <property type="evidence" value="ECO:0007669"/>
    <property type="project" value="InterPro"/>
</dbReference>
<dbReference type="PIRSF" id="PIRSF013171">
    <property type="entry name" value="Pur_nuclsid_perm"/>
    <property type="match status" value="1"/>
</dbReference>
<evidence type="ECO:0000313" key="3">
    <source>
        <dbReference type="EMBL" id="KAK6544720.1"/>
    </source>
</evidence>
<evidence type="ECO:0000313" key="4">
    <source>
        <dbReference type="Proteomes" id="UP001365542"/>
    </source>
</evidence>